<dbReference type="Proteomes" id="UP000660801">
    <property type="component" value="Unassembled WGS sequence"/>
</dbReference>
<keyword evidence="3" id="KW-1185">Reference proteome</keyword>
<dbReference type="GO" id="GO:0000428">
    <property type="term" value="C:DNA-directed RNA polymerase complex"/>
    <property type="evidence" value="ECO:0007669"/>
    <property type="project" value="UniProtKB-KW"/>
</dbReference>
<dbReference type="EMBL" id="BMJN01000016">
    <property type="protein sequence ID" value="GGE31643.1"/>
    <property type="molecule type" value="Genomic_DNA"/>
</dbReference>
<sequence>MRRMKSNLSYVGKQLGLLLLVIFVGFILLCAGLMIGYSLVGNGDNAWAILSPEKWQSLFDKFTGK</sequence>
<reference evidence="2" key="2">
    <citation type="submission" date="2020-09" db="EMBL/GenBank/DDBJ databases">
        <authorList>
            <person name="Sun Q."/>
            <person name="Zhou Y."/>
        </authorList>
    </citation>
    <scope>NUCLEOTIDE SEQUENCE</scope>
    <source>
        <strain evidence="2">CGMCC 1.15533</strain>
    </source>
</reference>
<keyword evidence="2" id="KW-0804">Transcription</keyword>
<protein>
    <submittedName>
        <fullName evidence="2">DNA-directed RNA polymerase subunit beta</fullName>
    </submittedName>
</protein>
<evidence type="ECO:0000256" key="1">
    <source>
        <dbReference type="SAM" id="Phobius"/>
    </source>
</evidence>
<dbReference type="Pfam" id="PF11772">
    <property type="entry name" value="EpuA"/>
    <property type="match status" value="1"/>
</dbReference>
<evidence type="ECO:0000313" key="3">
    <source>
        <dbReference type="Proteomes" id="UP000660801"/>
    </source>
</evidence>
<keyword evidence="1" id="KW-0472">Membrane</keyword>
<accession>A0A917EEF8</accession>
<name>A0A917EEF8_9STRE</name>
<comment type="caution">
    <text evidence="2">The sequence shown here is derived from an EMBL/GenBank/DDBJ whole genome shotgun (WGS) entry which is preliminary data.</text>
</comment>
<dbReference type="AlphaFoldDB" id="A0A917EEF8"/>
<keyword evidence="1" id="KW-1133">Transmembrane helix</keyword>
<feature type="transmembrane region" description="Helical" evidence="1">
    <location>
        <begin position="15"/>
        <end position="40"/>
    </location>
</feature>
<organism evidence="2 3">
    <name type="scientific">Streptococcus himalayensis</name>
    <dbReference type="NCBI Taxonomy" id="1888195"/>
    <lineage>
        <taxon>Bacteria</taxon>
        <taxon>Bacillati</taxon>
        <taxon>Bacillota</taxon>
        <taxon>Bacilli</taxon>
        <taxon>Lactobacillales</taxon>
        <taxon>Streptococcaceae</taxon>
        <taxon>Streptococcus</taxon>
    </lineage>
</organism>
<gene>
    <name evidence="2" type="primary">epuA</name>
    <name evidence="2" type="ORF">GCM10011510_11210</name>
</gene>
<dbReference type="InterPro" id="IPR024596">
    <property type="entry name" value="RNApol_su_b/EpuA"/>
</dbReference>
<keyword evidence="2" id="KW-0240">DNA-directed RNA polymerase</keyword>
<keyword evidence="1" id="KW-0812">Transmembrane</keyword>
<proteinExistence type="predicted"/>
<reference evidence="2" key="1">
    <citation type="journal article" date="2014" name="Int. J. Syst. Evol. Microbiol.">
        <title>Complete genome sequence of Corynebacterium casei LMG S-19264T (=DSM 44701T), isolated from a smear-ripened cheese.</title>
        <authorList>
            <consortium name="US DOE Joint Genome Institute (JGI-PGF)"/>
            <person name="Walter F."/>
            <person name="Albersmeier A."/>
            <person name="Kalinowski J."/>
            <person name="Ruckert C."/>
        </authorList>
    </citation>
    <scope>NUCLEOTIDE SEQUENCE</scope>
    <source>
        <strain evidence="2">CGMCC 1.15533</strain>
    </source>
</reference>
<evidence type="ECO:0000313" key="2">
    <source>
        <dbReference type="EMBL" id="GGE31643.1"/>
    </source>
</evidence>